<organism evidence="1 2">
    <name type="scientific">Pseudorhodobacter antarcticus</name>
    <dbReference type="NCBI Taxonomy" id="1077947"/>
    <lineage>
        <taxon>Bacteria</taxon>
        <taxon>Pseudomonadati</taxon>
        <taxon>Pseudomonadota</taxon>
        <taxon>Alphaproteobacteria</taxon>
        <taxon>Rhodobacterales</taxon>
        <taxon>Paracoccaceae</taxon>
        <taxon>Pseudorhodobacter</taxon>
    </lineage>
</organism>
<dbReference type="EMBL" id="FOCO01000053">
    <property type="protein sequence ID" value="SEO14948.1"/>
    <property type="molecule type" value="Genomic_DNA"/>
</dbReference>
<evidence type="ECO:0000313" key="2">
    <source>
        <dbReference type="Proteomes" id="UP000183002"/>
    </source>
</evidence>
<sequence length="46" mass="4932">MRGSPIKDWRGPWNRADLLIGCGGSSCLAALMPLTRHTEAFVSAGM</sequence>
<name>A0A1H8MCK7_9RHOB</name>
<protein>
    <submittedName>
        <fullName evidence="1">Uncharacterized protein</fullName>
    </submittedName>
</protein>
<proteinExistence type="predicted"/>
<evidence type="ECO:0000313" key="1">
    <source>
        <dbReference type="EMBL" id="SEO14948.1"/>
    </source>
</evidence>
<dbReference type="STRING" id="1077947.SAMN05216227_10537"/>
<accession>A0A1H8MCK7</accession>
<gene>
    <name evidence="1" type="ORF">SAMN05216227_10537</name>
</gene>
<keyword evidence="2" id="KW-1185">Reference proteome</keyword>
<reference evidence="1 2" key="1">
    <citation type="submission" date="2016-10" db="EMBL/GenBank/DDBJ databases">
        <authorList>
            <person name="de Groot N.N."/>
        </authorList>
    </citation>
    <scope>NUCLEOTIDE SEQUENCE [LARGE SCALE GENOMIC DNA]</scope>
    <source>
        <strain evidence="1 2">CGMCC 1.10836</strain>
    </source>
</reference>
<dbReference type="AlphaFoldDB" id="A0A1H8MCK7"/>
<dbReference type="Proteomes" id="UP000183002">
    <property type="component" value="Unassembled WGS sequence"/>
</dbReference>